<dbReference type="Proteomes" id="UP001596174">
    <property type="component" value="Unassembled WGS sequence"/>
</dbReference>
<feature type="region of interest" description="Disordered" evidence="1">
    <location>
        <begin position="211"/>
        <end position="231"/>
    </location>
</feature>
<dbReference type="CDD" id="cd04859">
    <property type="entry name" value="Prim_Pol"/>
    <property type="match status" value="1"/>
</dbReference>
<dbReference type="Pfam" id="PF09250">
    <property type="entry name" value="Prim-Pol"/>
    <property type="match status" value="1"/>
</dbReference>
<dbReference type="InterPro" id="IPR015330">
    <property type="entry name" value="DNA_primase/pol_bifunc_N"/>
</dbReference>
<organism evidence="3 4">
    <name type="scientific">Streptacidiphilus monticola</name>
    <dbReference type="NCBI Taxonomy" id="2161674"/>
    <lineage>
        <taxon>Bacteria</taxon>
        <taxon>Bacillati</taxon>
        <taxon>Actinomycetota</taxon>
        <taxon>Actinomycetes</taxon>
        <taxon>Kitasatosporales</taxon>
        <taxon>Streptomycetaceae</taxon>
        <taxon>Streptacidiphilus</taxon>
    </lineage>
</organism>
<evidence type="ECO:0000313" key="3">
    <source>
        <dbReference type="EMBL" id="MFC5909506.1"/>
    </source>
</evidence>
<accession>A0ABW1G6Q8</accession>
<feature type="domain" description="DNA primase/polymerase bifunctional N-terminal" evidence="2">
    <location>
        <begin position="22"/>
        <end position="202"/>
    </location>
</feature>
<dbReference type="RefSeq" id="WP_380585366.1">
    <property type="nucleotide sequence ID" value="NZ_JBHSQJ010000083.1"/>
</dbReference>
<dbReference type="SUPFAM" id="SSF56747">
    <property type="entry name" value="Prim-pol domain"/>
    <property type="match status" value="1"/>
</dbReference>
<evidence type="ECO:0000256" key="1">
    <source>
        <dbReference type="SAM" id="MobiDB-lite"/>
    </source>
</evidence>
<sequence>MPEAPARPQQPGRWWAAARAHALAAATLHHLAVFPLARSKFPAIASAHPDDNPCTGQCGQVGHGVYDASTDPERVRELFAAAPWAAGYGIACGRTPHHLFGLDLDRKAGVDGVANFRALATRYGITMPRTALVVTQSGGLHAWLSAPPDVVVPNTASVLAQGVDTRGSGGYLVGPGSLGPRGRYAFAPGSGPQHIAPVPPRLLELLTPPHKPAQARSKGIRPGSSSGSPQRRLDALVRFVRGDASPGRNNRLYWAARQAFAADGIDPEQAAADLLAAGLAIGLDEPEAAHAIASARKGAARDRRKEVTR</sequence>
<comment type="caution">
    <text evidence="3">The sequence shown here is derived from an EMBL/GenBank/DDBJ whole genome shotgun (WGS) entry which is preliminary data.</text>
</comment>
<name>A0ABW1G6Q8_9ACTN</name>
<evidence type="ECO:0000259" key="2">
    <source>
        <dbReference type="SMART" id="SM00943"/>
    </source>
</evidence>
<dbReference type="SMART" id="SM00943">
    <property type="entry name" value="Prim-Pol"/>
    <property type="match status" value="1"/>
</dbReference>
<reference evidence="4" key="1">
    <citation type="journal article" date="2019" name="Int. J. Syst. Evol. Microbiol.">
        <title>The Global Catalogue of Microorganisms (GCM) 10K type strain sequencing project: providing services to taxonomists for standard genome sequencing and annotation.</title>
        <authorList>
            <consortium name="The Broad Institute Genomics Platform"/>
            <consortium name="The Broad Institute Genome Sequencing Center for Infectious Disease"/>
            <person name="Wu L."/>
            <person name="Ma J."/>
        </authorList>
    </citation>
    <scope>NUCLEOTIDE SEQUENCE [LARGE SCALE GENOMIC DNA]</scope>
    <source>
        <strain evidence="4">JCM 4816</strain>
    </source>
</reference>
<keyword evidence="4" id="KW-1185">Reference proteome</keyword>
<feature type="compositionally biased region" description="Low complexity" evidence="1">
    <location>
        <begin position="216"/>
        <end position="230"/>
    </location>
</feature>
<proteinExistence type="predicted"/>
<evidence type="ECO:0000313" key="4">
    <source>
        <dbReference type="Proteomes" id="UP001596174"/>
    </source>
</evidence>
<gene>
    <name evidence="3" type="ORF">ACFP3V_20085</name>
</gene>
<dbReference type="EMBL" id="JBHSQJ010000083">
    <property type="protein sequence ID" value="MFC5909506.1"/>
    <property type="molecule type" value="Genomic_DNA"/>
</dbReference>
<protein>
    <submittedName>
        <fullName evidence="3">Bifunctional DNA primase/polymerase</fullName>
    </submittedName>
</protein>